<reference evidence="5" key="1">
    <citation type="submission" date="2020-01" db="EMBL/GenBank/DDBJ databases">
        <title>Genome Sequencing of Three Apophysomyces-Like Fungal Strains Confirms a Novel Fungal Genus in the Mucoromycota with divergent Burkholderia-like Endosymbiotic Bacteria.</title>
        <authorList>
            <person name="Stajich J.E."/>
            <person name="Macias A.M."/>
            <person name="Carter-House D."/>
            <person name="Lovett B."/>
            <person name="Kasson L.R."/>
            <person name="Berry K."/>
            <person name="Grigoriev I."/>
            <person name="Chang Y."/>
            <person name="Spatafora J."/>
            <person name="Kasson M.T."/>
        </authorList>
    </citation>
    <scope>NUCLEOTIDE SEQUENCE</scope>
    <source>
        <strain evidence="5">NRRL A-21654</strain>
    </source>
</reference>
<feature type="region of interest" description="Disordered" evidence="3">
    <location>
        <begin position="1"/>
        <end position="168"/>
    </location>
</feature>
<evidence type="ECO:0000259" key="4">
    <source>
        <dbReference type="PROSITE" id="PS50014"/>
    </source>
</evidence>
<dbReference type="GO" id="GO:0006325">
    <property type="term" value="P:chromatin organization"/>
    <property type="evidence" value="ECO:0007669"/>
    <property type="project" value="UniProtKB-ARBA"/>
</dbReference>
<accession>A0A8H7ELT8</accession>
<evidence type="ECO:0000313" key="5">
    <source>
        <dbReference type="EMBL" id="KAF7723168.1"/>
    </source>
</evidence>
<dbReference type="SUPFAM" id="SSF47370">
    <property type="entry name" value="Bromodomain"/>
    <property type="match status" value="1"/>
</dbReference>
<name>A0A8H7ELT8_9FUNG</name>
<feature type="compositionally biased region" description="Acidic residues" evidence="3">
    <location>
        <begin position="122"/>
        <end position="133"/>
    </location>
</feature>
<dbReference type="PANTHER" id="PTHR22881:SF27">
    <property type="entry name" value="BROMODOMAIN CONTAINING 7_9"/>
    <property type="match status" value="1"/>
</dbReference>
<dbReference type="PROSITE" id="PS50014">
    <property type="entry name" value="BROMODOMAIN_2"/>
    <property type="match status" value="1"/>
</dbReference>
<dbReference type="InterPro" id="IPR001487">
    <property type="entry name" value="Bromodomain"/>
</dbReference>
<gene>
    <name evidence="5" type="ORF">EC973_002303</name>
</gene>
<sequence>MSKSSPELSPFENDLSDFHEPNEPELPRIKLKLRLNPSNVKAEEDRKKKKHKKKRSHRKHRHKKQDEDDGTLDTSNQTRKHRSRRESEQLNIDEDDEEEDESTPYHVPVGGKRPFALLQAEEQQEQENEEDQQTDLSTHHKKRPRYGEVPIKEEPYDAGYEEENEDVDDNLYRTSHSSKDVSDYPQSYHPTDASQIQEAVDYRNKKRARPIKGAVVAPLPTRTAELPKKNLIEVCQKLLETLEKRDAYGFFLEPVDTKIVRDYLTVIKSPMDFSTMRRKLESGQYHHMEQFRDDFLLIMTNAKTYNAPDTIYWKSADKLQRYGVKAIERAEKTVGYDVAPALEIKQGKKRQDSISRKLSNVSVSSIKKDPLVKVEEEVDILGLDSLPPRKPGRQGSESTVARETSVDTNILPRDSKKKKKKKVTEAGVIYAPDGSLNAVGGVPNLTSLLPQEKPFADLPLITTVNRQALPSAFYLNRPTTYDDMSLNKHLVHAACFANYGPFTTLGTDYPCKFYTAQDAYYVYPLYADDCGEAYMKSIWDFVDGLGLEEKTEAKARYLTHGAWDVMKEVLKNEDREKIDTEFGVVDVPVIVEALEVKEKEAKAL</sequence>
<feature type="compositionally biased region" description="Acidic residues" evidence="3">
    <location>
        <begin position="91"/>
        <end position="102"/>
    </location>
</feature>
<proteinExistence type="predicted"/>
<dbReference type="PANTHER" id="PTHR22881">
    <property type="entry name" value="BROMODOMAIN CONTAINING PROTEIN"/>
    <property type="match status" value="1"/>
</dbReference>
<dbReference type="InterPro" id="IPR036427">
    <property type="entry name" value="Bromodomain-like_sf"/>
</dbReference>
<feature type="compositionally biased region" description="Basic residues" evidence="3">
    <location>
        <begin position="47"/>
        <end position="63"/>
    </location>
</feature>
<dbReference type="OrthoDB" id="21449at2759"/>
<dbReference type="SMART" id="SM00297">
    <property type="entry name" value="BROMO"/>
    <property type="match status" value="1"/>
</dbReference>
<dbReference type="PRINTS" id="PR00503">
    <property type="entry name" value="BROMODOMAIN"/>
</dbReference>
<feature type="compositionally biased region" description="Polar residues" evidence="3">
    <location>
        <begin position="395"/>
        <end position="406"/>
    </location>
</feature>
<protein>
    <recommendedName>
        <fullName evidence="4">Bromo domain-containing protein</fullName>
    </recommendedName>
</protein>
<evidence type="ECO:0000256" key="1">
    <source>
        <dbReference type="ARBA" id="ARBA00023117"/>
    </source>
</evidence>
<feature type="compositionally biased region" description="Acidic residues" evidence="3">
    <location>
        <begin position="159"/>
        <end position="168"/>
    </location>
</feature>
<evidence type="ECO:0000313" key="6">
    <source>
        <dbReference type="Proteomes" id="UP000605846"/>
    </source>
</evidence>
<dbReference type="Gene3D" id="1.20.920.10">
    <property type="entry name" value="Bromodomain-like"/>
    <property type="match status" value="1"/>
</dbReference>
<keyword evidence="1 2" id="KW-0103">Bromodomain</keyword>
<comment type="caution">
    <text evidence="5">The sequence shown here is derived from an EMBL/GenBank/DDBJ whole genome shotgun (WGS) entry which is preliminary data.</text>
</comment>
<organism evidence="5 6">
    <name type="scientific">Apophysomyces ossiformis</name>
    <dbReference type="NCBI Taxonomy" id="679940"/>
    <lineage>
        <taxon>Eukaryota</taxon>
        <taxon>Fungi</taxon>
        <taxon>Fungi incertae sedis</taxon>
        <taxon>Mucoromycota</taxon>
        <taxon>Mucoromycotina</taxon>
        <taxon>Mucoromycetes</taxon>
        <taxon>Mucorales</taxon>
        <taxon>Mucorineae</taxon>
        <taxon>Mucoraceae</taxon>
        <taxon>Apophysomyces</taxon>
    </lineage>
</organism>
<dbReference type="InterPro" id="IPR051831">
    <property type="entry name" value="Bromodomain_contain_prot"/>
</dbReference>
<dbReference type="Proteomes" id="UP000605846">
    <property type="component" value="Unassembled WGS sequence"/>
</dbReference>
<dbReference type="AlphaFoldDB" id="A0A8H7ELT8"/>
<evidence type="ECO:0000256" key="3">
    <source>
        <dbReference type="SAM" id="MobiDB-lite"/>
    </source>
</evidence>
<keyword evidence="6" id="KW-1185">Reference proteome</keyword>
<feature type="compositionally biased region" description="Basic and acidic residues" evidence="3">
    <location>
        <begin position="16"/>
        <end position="28"/>
    </location>
</feature>
<feature type="domain" description="Bromo" evidence="4">
    <location>
        <begin position="243"/>
        <end position="313"/>
    </location>
</feature>
<dbReference type="EMBL" id="JABAYA010000161">
    <property type="protein sequence ID" value="KAF7723168.1"/>
    <property type="molecule type" value="Genomic_DNA"/>
</dbReference>
<dbReference type="Pfam" id="PF00439">
    <property type="entry name" value="Bromodomain"/>
    <property type="match status" value="1"/>
</dbReference>
<feature type="region of interest" description="Disordered" evidence="3">
    <location>
        <begin position="383"/>
        <end position="406"/>
    </location>
</feature>
<evidence type="ECO:0000256" key="2">
    <source>
        <dbReference type="PROSITE-ProRule" id="PRU00035"/>
    </source>
</evidence>